<dbReference type="InterPro" id="IPR029319">
    <property type="entry name" value="DNA_ligase_OB"/>
</dbReference>
<proteinExistence type="predicted"/>
<evidence type="ECO:0000259" key="1">
    <source>
        <dbReference type="Pfam" id="PF14743"/>
    </source>
</evidence>
<reference evidence="2" key="1">
    <citation type="journal article" date="2015" name="Nature">
        <title>Complex archaea that bridge the gap between prokaryotes and eukaryotes.</title>
        <authorList>
            <person name="Spang A."/>
            <person name="Saw J.H."/>
            <person name="Jorgensen S.L."/>
            <person name="Zaremba-Niedzwiedzka K."/>
            <person name="Martijn J."/>
            <person name="Lind A.E."/>
            <person name="van Eijk R."/>
            <person name="Schleper C."/>
            <person name="Guy L."/>
            <person name="Ettema T.J."/>
        </authorList>
    </citation>
    <scope>NUCLEOTIDE SEQUENCE</scope>
</reference>
<dbReference type="SUPFAM" id="SSF50249">
    <property type="entry name" value="Nucleic acid-binding proteins"/>
    <property type="match status" value="1"/>
</dbReference>
<feature type="domain" description="DNA ligase OB-like" evidence="1">
    <location>
        <begin position="226"/>
        <end position="296"/>
    </location>
</feature>
<dbReference type="Gene3D" id="2.40.50.140">
    <property type="entry name" value="Nucleic acid-binding proteins"/>
    <property type="match status" value="2"/>
</dbReference>
<name>A0A0F9QPR0_9ZZZZ</name>
<accession>A0A0F9QPR0</accession>
<evidence type="ECO:0000313" key="2">
    <source>
        <dbReference type="EMBL" id="KKN39002.1"/>
    </source>
</evidence>
<sequence length="317" mass="35704">MNTSKAIKYRDSLPHPYFKVKDYDEKKHGDKGPFFAERKLDGEWCTWKAGELYGRRADWRGLHVNKWDLLPERLQQDLRNQYARLRGCLRDDLTKAINSGDEKLTHLFANPWLVGELEVDGGSATDVPKALKSGYNIDNLRVVSYGVQGVSATPQDIRNLLVQAEIPRPASVGLIAYPDTEELLNCARANGWEGVILYPNRAFAQPYRLKDVQDYDVIVMGYEMAGAGKFMGMIGALLVGWHVNGELVEVGGVGSGWTHAERRALSKKDLSRVCTITTRQFASKGAFKHATFKRWRDDKPVADCVAPGWWVEKYRGG</sequence>
<organism evidence="2">
    <name type="scientific">marine sediment metagenome</name>
    <dbReference type="NCBI Taxonomy" id="412755"/>
    <lineage>
        <taxon>unclassified sequences</taxon>
        <taxon>metagenomes</taxon>
        <taxon>ecological metagenomes</taxon>
    </lineage>
</organism>
<dbReference type="EMBL" id="LAZR01001789">
    <property type="protein sequence ID" value="KKN39002.1"/>
    <property type="molecule type" value="Genomic_DNA"/>
</dbReference>
<protein>
    <recommendedName>
        <fullName evidence="1">DNA ligase OB-like domain-containing protein</fullName>
    </recommendedName>
</protein>
<dbReference type="Pfam" id="PF14743">
    <property type="entry name" value="DNA_ligase_OB_2"/>
    <property type="match status" value="1"/>
</dbReference>
<comment type="caution">
    <text evidence="2">The sequence shown here is derived from an EMBL/GenBank/DDBJ whole genome shotgun (WGS) entry which is preliminary data.</text>
</comment>
<dbReference type="AlphaFoldDB" id="A0A0F9QPR0"/>
<dbReference type="InterPro" id="IPR012340">
    <property type="entry name" value="NA-bd_OB-fold"/>
</dbReference>
<gene>
    <name evidence="2" type="ORF">LCGC14_0747840</name>
</gene>